<keyword evidence="8" id="KW-0547">Nucleotide-binding</keyword>
<evidence type="ECO:0000256" key="6">
    <source>
        <dbReference type="ARBA" id="ARBA00022722"/>
    </source>
</evidence>
<keyword evidence="12" id="KW-0238">DNA-binding</keyword>
<dbReference type="SUPFAM" id="SSF55464">
    <property type="entry name" value="Origin of replication-binding domain, RBD-like"/>
    <property type="match status" value="1"/>
</dbReference>
<accession>A0A8A4XCD2</accession>
<keyword evidence="10" id="KW-0378">Hydrolase</keyword>
<name>A0A8A4XCD2_9VIRU</name>
<dbReference type="PROSITE" id="PS52020">
    <property type="entry name" value="CRESS_DNA_REP"/>
    <property type="match status" value="1"/>
</dbReference>
<dbReference type="InterPro" id="IPR049912">
    <property type="entry name" value="CRESS_DNA_REP"/>
</dbReference>
<evidence type="ECO:0000256" key="7">
    <source>
        <dbReference type="ARBA" id="ARBA00022723"/>
    </source>
</evidence>
<dbReference type="Pfam" id="PF00799">
    <property type="entry name" value="Gemini_AL1"/>
    <property type="match status" value="1"/>
</dbReference>
<organism evidence="14">
    <name type="scientific">Ficedula parva Genomoviridae sp</name>
    <dbReference type="NCBI Taxonomy" id="2814952"/>
    <lineage>
        <taxon>Viruses</taxon>
        <taxon>Monodnaviria</taxon>
        <taxon>Shotokuvirae</taxon>
        <taxon>Cressdnaviricota</taxon>
        <taxon>Repensiviricetes</taxon>
        <taxon>Geplafuvirales</taxon>
        <taxon>Genomoviridae</taxon>
    </lineage>
</organism>
<dbReference type="GO" id="GO:0046872">
    <property type="term" value="F:metal ion binding"/>
    <property type="evidence" value="ECO:0007669"/>
    <property type="project" value="UniProtKB-KW"/>
</dbReference>
<evidence type="ECO:0000256" key="9">
    <source>
        <dbReference type="ARBA" id="ARBA00022759"/>
    </source>
</evidence>
<dbReference type="GO" id="GO:0000166">
    <property type="term" value="F:nucleotide binding"/>
    <property type="evidence" value="ECO:0007669"/>
    <property type="project" value="UniProtKB-KW"/>
</dbReference>
<protein>
    <submittedName>
        <fullName evidence="14">Replication-associated protein</fullName>
    </submittedName>
</protein>
<feature type="domain" description="CRESS-DNA virus Rep endonuclease" evidence="13">
    <location>
        <begin position="19"/>
        <end position="126"/>
    </location>
</feature>
<dbReference type="EMBL" id="MW182928">
    <property type="protein sequence ID" value="QTE03615.1"/>
    <property type="molecule type" value="Genomic_DNA"/>
</dbReference>
<sequence>MIVLVFIGPFLTLLMSDFRCNARFFLLTYAQCGELDGWSVMEHLSQLGAECVIGRELHADGGIHLHCFVDFGEKFRGRGVQIFDVEDRHPNIETVGRTPWKAYDYAIKDGDVICGGADRPIETSNVGTTSHDKWSQIVSATCRAEFWELVLRLDPKAAAVNYSALAKFCDWRFAPIVEPYSTPAGITFVMAEFDGRDQWLAQANLGGVRTGKVSHTALISDGVI</sequence>
<keyword evidence="3" id="KW-0808">Transferase</keyword>
<keyword evidence="2" id="KW-1048">Host nucleus</keyword>
<evidence type="ECO:0000256" key="2">
    <source>
        <dbReference type="ARBA" id="ARBA00022562"/>
    </source>
</evidence>
<keyword evidence="6" id="KW-0540">Nuclease</keyword>
<comment type="subcellular location">
    <subcellularLocation>
        <location evidence="1">Host nucleus</location>
    </subcellularLocation>
</comment>
<dbReference type="GO" id="GO:0003677">
    <property type="term" value="F:DNA binding"/>
    <property type="evidence" value="ECO:0007669"/>
    <property type="project" value="UniProtKB-KW"/>
</dbReference>
<dbReference type="GO" id="GO:0006260">
    <property type="term" value="P:DNA replication"/>
    <property type="evidence" value="ECO:0007669"/>
    <property type="project" value="UniProtKB-KW"/>
</dbReference>
<reference evidence="14" key="1">
    <citation type="submission" date="2020-10" db="EMBL/GenBank/DDBJ databases">
        <title>CRESS DNA virus dark matter in the feces of wild birds.</title>
        <authorList>
            <person name="Yang S."/>
            <person name="Zhang W."/>
        </authorList>
    </citation>
    <scope>NUCLEOTIDE SEQUENCE</scope>
    <source>
        <strain evidence="14">Fcc172gen6</strain>
    </source>
</reference>
<evidence type="ECO:0000256" key="4">
    <source>
        <dbReference type="ARBA" id="ARBA00022695"/>
    </source>
</evidence>
<evidence type="ECO:0000256" key="3">
    <source>
        <dbReference type="ARBA" id="ARBA00022679"/>
    </source>
</evidence>
<evidence type="ECO:0000256" key="8">
    <source>
        <dbReference type="ARBA" id="ARBA00022741"/>
    </source>
</evidence>
<keyword evidence="4" id="KW-0548">Nucleotidyltransferase</keyword>
<dbReference type="GO" id="GO:0016779">
    <property type="term" value="F:nucleotidyltransferase activity"/>
    <property type="evidence" value="ECO:0007669"/>
    <property type="project" value="UniProtKB-KW"/>
</dbReference>
<evidence type="ECO:0000259" key="13">
    <source>
        <dbReference type="PROSITE" id="PS52020"/>
    </source>
</evidence>
<evidence type="ECO:0000256" key="10">
    <source>
        <dbReference type="ARBA" id="ARBA00022801"/>
    </source>
</evidence>
<evidence type="ECO:0000256" key="12">
    <source>
        <dbReference type="ARBA" id="ARBA00023125"/>
    </source>
</evidence>
<dbReference type="GO" id="GO:0042025">
    <property type="term" value="C:host cell nucleus"/>
    <property type="evidence" value="ECO:0007669"/>
    <property type="project" value="UniProtKB-SubCell"/>
</dbReference>
<evidence type="ECO:0000256" key="1">
    <source>
        <dbReference type="ARBA" id="ARBA00004147"/>
    </source>
</evidence>
<keyword evidence="5" id="KW-0235">DNA replication</keyword>
<keyword evidence="7" id="KW-0479">Metal-binding</keyword>
<dbReference type="GO" id="GO:0016787">
    <property type="term" value="F:hydrolase activity"/>
    <property type="evidence" value="ECO:0007669"/>
    <property type="project" value="UniProtKB-KW"/>
</dbReference>
<keyword evidence="9" id="KW-0255">Endonuclease</keyword>
<proteinExistence type="predicted"/>
<evidence type="ECO:0000256" key="11">
    <source>
        <dbReference type="ARBA" id="ARBA00023124"/>
    </source>
</evidence>
<keyword evidence="11" id="KW-0190">Covalent protein-DNA linkage</keyword>
<evidence type="ECO:0000313" key="14">
    <source>
        <dbReference type="EMBL" id="QTE03615.1"/>
    </source>
</evidence>
<evidence type="ECO:0000256" key="5">
    <source>
        <dbReference type="ARBA" id="ARBA00022705"/>
    </source>
</evidence>
<dbReference type="GO" id="GO:0004519">
    <property type="term" value="F:endonuclease activity"/>
    <property type="evidence" value="ECO:0007669"/>
    <property type="project" value="UniProtKB-KW"/>
</dbReference>
<dbReference type="Gene3D" id="3.40.1310.20">
    <property type="match status" value="1"/>
</dbReference>